<feature type="transmembrane region" description="Helical" evidence="6">
    <location>
        <begin position="432"/>
        <end position="451"/>
    </location>
</feature>
<feature type="transmembrane region" description="Helical" evidence="6">
    <location>
        <begin position="408"/>
        <end position="426"/>
    </location>
</feature>
<dbReference type="RefSeq" id="WP_261591888.1">
    <property type="nucleotide sequence ID" value="NZ_CAMAPC010000005.1"/>
</dbReference>
<sequence>MSLKTLVSYALGPIGASLLGLITLPILTRLIVPDVYAQIALAQITIQLLLFYALSGFDQAFMREYYEQENKQKLFCHTYFMSLVLFSSIIAIFYVFRDHISAFLFGDYRPEVLAIIVITLLFTITLRYLQLIMRLENKAMSYSLALFLQALFNLLFIIIFVEILKVSSLIGVLLANGISVLIVTLGCWFKARQNIAIFSTTHFDKVLFGQLFKYAFPLLFSTLLMWVLYSADQYMLRWLSNYNELGIYAAAYKLCAALTILQVIISTYWVPLSLKWHQAAVPTSQFNLAGKAATTLMIIVFLLSVALRDIVSLLLGEQFALAVDIFPFLMLYPIFYALSEISGVGINLSRKTSYMIYITLLSAIFNITINLWLIPKLGAKGAAIATGATFILYFYSRTILANRVWKKVAWAHYNIMVCLIVFILLFIDSAWIEWFCGVLASTLFIFLAVLYKIGKLEKIYMSN</sequence>
<keyword evidence="4 6" id="KW-1133">Transmembrane helix</keyword>
<evidence type="ECO:0000256" key="6">
    <source>
        <dbReference type="SAM" id="Phobius"/>
    </source>
</evidence>
<dbReference type="EMBL" id="CAMAPC010000005">
    <property type="protein sequence ID" value="CAH9056744.1"/>
    <property type="molecule type" value="Genomic_DNA"/>
</dbReference>
<protein>
    <recommendedName>
        <fullName evidence="11">Polysaccharide biosynthesis protein</fullName>
    </recommendedName>
</protein>
<keyword evidence="2" id="KW-1003">Cell membrane</keyword>
<feature type="transmembrane region" description="Helical" evidence="6">
    <location>
        <begin position="74"/>
        <end position="96"/>
    </location>
</feature>
<dbReference type="AlphaFoldDB" id="A0A9W4VQ49"/>
<feature type="transmembrane region" description="Helical" evidence="6">
    <location>
        <begin position="108"/>
        <end position="129"/>
    </location>
</feature>
<proteinExistence type="predicted"/>
<feature type="transmembrane region" description="Helical" evidence="6">
    <location>
        <begin position="379"/>
        <end position="396"/>
    </location>
</feature>
<feature type="transmembrane region" description="Helical" evidence="6">
    <location>
        <begin position="354"/>
        <end position="373"/>
    </location>
</feature>
<evidence type="ECO:0000313" key="8">
    <source>
        <dbReference type="EMBL" id="CAH9056744.1"/>
    </source>
</evidence>
<keyword evidence="9" id="KW-1185">Reference proteome</keyword>
<feature type="transmembrane region" description="Helical" evidence="6">
    <location>
        <begin position="319"/>
        <end position="338"/>
    </location>
</feature>
<evidence type="ECO:0000256" key="3">
    <source>
        <dbReference type="ARBA" id="ARBA00022692"/>
    </source>
</evidence>
<evidence type="ECO:0000256" key="2">
    <source>
        <dbReference type="ARBA" id="ARBA00022475"/>
    </source>
</evidence>
<dbReference type="InterPro" id="IPR050833">
    <property type="entry name" value="Poly_Biosynth_Transport"/>
</dbReference>
<feature type="transmembrane region" description="Helical" evidence="6">
    <location>
        <begin position="249"/>
        <end position="274"/>
    </location>
</feature>
<organism evidence="8 9">
    <name type="scientific">Pseudoalteromonas holothuriae</name>
    <dbReference type="NCBI Taxonomy" id="2963714"/>
    <lineage>
        <taxon>Bacteria</taxon>
        <taxon>Pseudomonadati</taxon>
        <taxon>Pseudomonadota</taxon>
        <taxon>Gammaproteobacteria</taxon>
        <taxon>Alteromonadales</taxon>
        <taxon>Pseudoalteromonadaceae</taxon>
        <taxon>Pseudoalteromonas</taxon>
    </lineage>
</organism>
<evidence type="ECO:0000313" key="10">
    <source>
        <dbReference type="Proteomes" id="UP001152485"/>
    </source>
</evidence>
<keyword evidence="3 6" id="KW-0812">Transmembrane</keyword>
<feature type="transmembrane region" description="Helical" evidence="6">
    <location>
        <begin position="169"/>
        <end position="191"/>
    </location>
</feature>
<name>A0A9W4VQ49_9GAMM</name>
<feature type="transmembrane region" description="Helical" evidence="6">
    <location>
        <begin position="211"/>
        <end position="229"/>
    </location>
</feature>
<evidence type="ECO:0008006" key="11">
    <source>
        <dbReference type="Google" id="ProtNLM"/>
    </source>
</evidence>
<dbReference type="Proteomes" id="UP001152485">
    <property type="component" value="Unassembled WGS sequence"/>
</dbReference>
<comment type="caution">
    <text evidence="8">The sequence shown here is derived from an EMBL/GenBank/DDBJ whole genome shotgun (WGS) entry which is preliminary data.</text>
</comment>
<dbReference type="PANTHER" id="PTHR30250:SF11">
    <property type="entry name" value="O-ANTIGEN TRANSPORTER-RELATED"/>
    <property type="match status" value="1"/>
</dbReference>
<dbReference type="Proteomes" id="UP001152467">
    <property type="component" value="Unassembled WGS sequence"/>
</dbReference>
<gene>
    <name evidence="8" type="ORF">PSECIP111854_01855</name>
    <name evidence="7" type="ORF">PSECIP111951_00687</name>
</gene>
<feature type="transmembrane region" description="Helical" evidence="6">
    <location>
        <begin position="7"/>
        <end position="29"/>
    </location>
</feature>
<evidence type="ECO:0000313" key="9">
    <source>
        <dbReference type="Proteomes" id="UP001152467"/>
    </source>
</evidence>
<accession>A0A9W4VQ49</accession>
<reference evidence="8 10" key="1">
    <citation type="submission" date="2022-07" db="EMBL/GenBank/DDBJ databases">
        <authorList>
            <person name="Criscuolo A."/>
        </authorList>
    </citation>
    <scope>NUCLEOTIDE SEQUENCE</scope>
    <source>
        <strain evidence="10">CIP 111951</strain>
        <strain evidence="8">CIP111854</strain>
        <strain evidence="7">CIP111951</strain>
    </source>
</reference>
<feature type="transmembrane region" description="Helical" evidence="6">
    <location>
        <begin position="141"/>
        <end position="163"/>
    </location>
</feature>
<dbReference type="InterPro" id="IPR002797">
    <property type="entry name" value="Polysacc_synth"/>
</dbReference>
<evidence type="ECO:0000313" key="7">
    <source>
        <dbReference type="EMBL" id="CAH9052778.1"/>
    </source>
</evidence>
<dbReference type="PANTHER" id="PTHR30250">
    <property type="entry name" value="PST FAMILY PREDICTED COLANIC ACID TRANSPORTER"/>
    <property type="match status" value="1"/>
</dbReference>
<evidence type="ECO:0000256" key="4">
    <source>
        <dbReference type="ARBA" id="ARBA00022989"/>
    </source>
</evidence>
<feature type="transmembrane region" description="Helical" evidence="6">
    <location>
        <begin position="286"/>
        <end position="307"/>
    </location>
</feature>
<evidence type="ECO:0000256" key="5">
    <source>
        <dbReference type="ARBA" id="ARBA00023136"/>
    </source>
</evidence>
<evidence type="ECO:0000256" key="1">
    <source>
        <dbReference type="ARBA" id="ARBA00004651"/>
    </source>
</evidence>
<dbReference type="GO" id="GO:0005886">
    <property type="term" value="C:plasma membrane"/>
    <property type="evidence" value="ECO:0007669"/>
    <property type="project" value="UniProtKB-SubCell"/>
</dbReference>
<dbReference type="Pfam" id="PF01943">
    <property type="entry name" value="Polysacc_synt"/>
    <property type="match status" value="1"/>
</dbReference>
<comment type="subcellular location">
    <subcellularLocation>
        <location evidence="1">Cell membrane</location>
        <topology evidence="1">Multi-pass membrane protein</topology>
    </subcellularLocation>
</comment>
<feature type="transmembrane region" description="Helical" evidence="6">
    <location>
        <begin position="35"/>
        <end position="54"/>
    </location>
</feature>
<dbReference type="EMBL" id="CAMAPD010000003">
    <property type="protein sequence ID" value="CAH9052778.1"/>
    <property type="molecule type" value="Genomic_DNA"/>
</dbReference>
<keyword evidence="5 6" id="KW-0472">Membrane</keyword>